<dbReference type="InterPro" id="IPR051248">
    <property type="entry name" value="UPF0507/Ank_repeat_27"/>
</dbReference>
<dbReference type="AlphaFoldDB" id="A0A9D4E1A1"/>
<dbReference type="GO" id="GO:0030133">
    <property type="term" value="C:transport vesicle"/>
    <property type="evidence" value="ECO:0007669"/>
    <property type="project" value="TreeGrafter"/>
</dbReference>
<name>A0A9D4E1A1_DREPO</name>
<dbReference type="Proteomes" id="UP000828390">
    <property type="component" value="Unassembled WGS sequence"/>
</dbReference>
<comment type="caution">
    <text evidence="1">The sequence shown here is derived from an EMBL/GenBank/DDBJ whole genome shotgun (WGS) entry which is preliminary data.</text>
</comment>
<dbReference type="GO" id="GO:0005085">
    <property type="term" value="F:guanyl-nucleotide exchange factor activity"/>
    <property type="evidence" value="ECO:0007669"/>
    <property type="project" value="TreeGrafter"/>
</dbReference>
<dbReference type="InterPro" id="IPR036770">
    <property type="entry name" value="Ankyrin_rpt-contain_sf"/>
</dbReference>
<dbReference type="SUPFAM" id="SSF109993">
    <property type="entry name" value="VPS9 domain"/>
    <property type="match status" value="1"/>
</dbReference>
<dbReference type="SUPFAM" id="SSF48403">
    <property type="entry name" value="Ankyrin repeat"/>
    <property type="match status" value="1"/>
</dbReference>
<dbReference type="InterPro" id="IPR037191">
    <property type="entry name" value="VPS9_dom_sf"/>
</dbReference>
<dbReference type="GO" id="GO:0005770">
    <property type="term" value="C:late endosome"/>
    <property type="evidence" value="ECO:0007669"/>
    <property type="project" value="TreeGrafter"/>
</dbReference>
<dbReference type="GO" id="GO:0000149">
    <property type="term" value="F:SNARE binding"/>
    <property type="evidence" value="ECO:0007669"/>
    <property type="project" value="TreeGrafter"/>
</dbReference>
<dbReference type="GO" id="GO:0005769">
    <property type="term" value="C:early endosome"/>
    <property type="evidence" value="ECO:0007669"/>
    <property type="project" value="TreeGrafter"/>
</dbReference>
<dbReference type="PANTHER" id="PTHR24170:SF1">
    <property type="entry name" value="DOMAIN PROTEIN, PUTATIVE (AFU_ORTHOLOGUE AFUA_1G09870)-RELATED"/>
    <property type="match status" value="1"/>
</dbReference>
<proteinExistence type="predicted"/>
<gene>
    <name evidence="1" type="ORF">DPMN_172268</name>
</gene>
<evidence type="ECO:0000313" key="1">
    <source>
        <dbReference type="EMBL" id="KAH3770968.1"/>
    </source>
</evidence>
<evidence type="ECO:0000313" key="2">
    <source>
        <dbReference type="Proteomes" id="UP000828390"/>
    </source>
</evidence>
<dbReference type="GO" id="GO:0005886">
    <property type="term" value="C:plasma membrane"/>
    <property type="evidence" value="ECO:0007669"/>
    <property type="project" value="TreeGrafter"/>
</dbReference>
<organism evidence="1 2">
    <name type="scientific">Dreissena polymorpha</name>
    <name type="common">Zebra mussel</name>
    <name type="synonym">Mytilus polymorpha</name>
    <dbReference type="NCBI Taxonomy" id="45954"/>
    <lineage>
        <taxon>Eukaryota</taxon>
        <taxon>Metazoa</taxon>
        <taxon>Spiralia</taxon>
        <taxon>Lophotrochozoa</taxon>
        <taxon>Mollusca</taxon>
        <taxon>Bivalvia</taxon>
        <taxon>Autobranchia</taxon>
        <taxon>Heteroconchia</taxon>
        <taxon>Euheterodonta</taxon>
        <taxon>Imparidentia</taxon>
        <taxon>Neoheterodontei</taxon>
        <taxon>Myida</taxon>
        <taxon>Dreissenoidea</taxon>
        <taxon>Dreissenidae</taxon>
        <taxon>Dreissena</taxon>
    </lineage>
</organism>
<dbReference type="GO" id="GO:0097422">
    <property type="term" value="C:tubular endosome"/>
    <property type="evidence" value="ECO:0007669"/>
    <property type="project" value="TreeGrafter"/>
</dbReference>
<dbReference type="Gene3D" id="1.25.40.20">
    <property type="entry name" value="Ankyrin repeat-containing domain"/>
    <property type="match status" value="1"/>
</dbReference>
<dbReference type="PANTHER" id="PTHR24170">
    <property type="entry name" value="ANKYRIN REPEAT DOMAIN-CONTAINING PROTEIN 27"/>
    <property type="match status" value="1"/>
</dbReference>
<feature type="non-terminal residue" evidence="1">
    <location>
        <position position="308"/>
    </location>
</feature>
<protein>
    <submittedName>
        <fullName evidence="1">Uncharacterized protein</fullName>
    </submittedName>
</protein>
<reference evidence="1" key="1">
    <citation type="journal article" date="2019" name="bioRxiv">
        <title>The Genome of the Zebra Mussel, Dreissena polymorpha: A Resource for Invasive Species Research.</title>
        <authorList>
            <person name="McCartney M.A."/>
            <person name="Auch B."/>
            <person name="Kono T."/>
            <person name="Mallez S."/>
            <person name="Zhang Y."/>
            <person name="Obille A."/>
            <person name="Becker A."/>
            <person name="Abrahante J.E."/>
            <person name="Garbe J."/>
            <person name="Badalamenti J.P."/>
            <person name="Herman A."/>
            <person name="Mangelson H."/>
            <person name="Liachko I."/>
            <person name="Sullivan S."/>
            <person name="Sone E.D."/>
            <person name="Koren S."/>
            <person name="Silverstein K.A.T."/>
            <person name="Beckman K.B."/>
            <person name="Gohl D.M."/>
        </authorList>
    </citation>
    <scope>NUCLEOTIDE SEQUENCE</scope>
    <source>
        <strain evidence="1">Duluth1</strain>
        <tissue evidence="1">Whole animal</tissue>
    </source>
</reference>
<accession>A0A9D4E1A1</accession>
<keyword evidence="2" id="KW-1185">Reference proteome</keyword>
<dbReference type="GO" id="GO:0045022">
    <property type="term" value="P:early endosome to late endosome transport"/>
    <property type="evidence" value="ECO:0007669"/>
    <property type="project" value="TreeGrafter"/>
</dbReference>
<sequence>VAILLKETFYNSKDESYRVLCVSKVFNRAVETGDANKSTAPDYSRLPTSYNEFYQLLWGQQGKIMPSLLGEGFHLQVTVTQMMGLCKHVFRNTVKGQQVIGSDKTKENLDQLLLTFCIDYQKFSGSVTPALVDLMSGQVTRAMQLNYLMNVVHKHLFATITNCMKRYDSNLNKKNRNLVDTRLENLHVRAEYEENLPGSRKELSKLNDFSTPLERLQCLKHVVTLCTRPVEAAKSDDTLYLAAQYVQAGLIDILSKNGCLADASDVLGRTPLHMAALKGHQNIIVSKMCVFYPRSRQTSLNASASNVI</sequence>
<reference evidence="1" key="2">
    <citation type="submission" date="2020-11" db="EMBL/GenBank/DDBJ databases">
        <authorList>
            <person name="McCartney M.A."/>
            <person name="Auch B."/>
            <person name="Kono T."/>
            <person name="Mallez S."/>
            <person name="Becker A."/>
            <person name="Gohl D.M."/>
            <person name="Silverstein K.A.T."/>
            <person name="Koren S."/>
            <person name="Bechman K.B."/>
            <person name="Herman A."/>
            <person name="Abrahante J.E."/>
            <person name="Garbe J."/>
        </authorList>
    </citation>
    <scope>NUCLEOTIDE SEQUENCE</scope>
    <source>
        <strain evidence="1">Duluth1</strain>
        <tissue evidence="1">Whole animal</tissue>
    </source>
</reference>
<dbReference type="EMBL" id="JAIWYP010000009">
    <property type="protein sequence ID" value="KAH3770968.1"/>
    <property type="molecule type" value="Genomic_DNA"/>
</dbReference>